<name>A0A074XXJ7_AURSE</name>
<keyword evidence="2" id="KW-1185">Reference proteome</keyword>
<dbReference type="EMBL" id="KL584800">
    <property type="protein sequence ID" value="KEQ90190.1"/>
    <property type="molecule type" value="Genomic_DNA"/>
</dbReference>
<proteinExistence type="predicted"/>
<evidence type="ECO:0000313" key="1">
    <source>
        <dbReference type="EMBL" id="KEQ90190.1"/>
    </source>
</evidence>
<dbReference type="GeneID" id="25367909"/>
<dbReference type="RefSeq" id="XP_013338675.1">
    <property type="nucleotide sequence ID" value="XM_013483221.1"/>
</dbReference>
<reference evidence="1 2" key="1">
    <citation type="journal article" date="2014" name="BMC Genomics">
        <title>Genome sequencing of four Aureobasidium pullulans varieties: biotechnological potential, stress tolerance, and description of new species.</title>
        <authorList>
            <person name="Gostin Ar C."/>
            <person name="Ohm R.A."/>
            <person name="Kogej T."/>
            <person name="Sonjak S."/>
            <person name="Turk M."/>
            <person name="Zajc J."/>
            <person name="Zalar P."/>
            <person name="Grube M."/>
            <person name="Sun H."/>
            <person name="Han J."/>
            <person name="Sharma A."/>
            <person name="Chiniquy J."/>
            <person name="Ngan C.Y."/>
            <person name="Lipzen A."/>
            <person name="Barry K."/>
            <person name="Grigoriev I.V."/>
            <person name="Gunde-Cimerman N."/>
        </authorList>
    </citation>
    <scope>NUCLEOTIDE SEQUENCE [LARGE SCALE GENOMIC DNA]</scope>
    <source>
        <strain evidence="1 2">EXF-2481</strain>
    </source>
</reference>
<protein>
    <submittedName>
        <fullName evidence="1">Uncharacterized protein</fullName>
    </submittedName>
</protein>
<dbReference type="InParanoid" id="A0A074XXJ7"/>
<evidence type="ECO:0000313" key="2">
    <source>
        <dbReference type="Proteomes" id="UP000030641"/>
    </source>
</evidence>
<accession>A0A074XXJ7</accession>
<organism evidence="1 2">
    <name type="scientific">Aureobasidium subglaciale (strain EXF-2481)</name>
    <name type="common">Aureobasidium pullulans var. subglaciale</name>
    <dbReference type="NCBI Taxonomy" id="1043005"/>
    <lineage>
        <taxon>Eukaryota</taxon>
        <taxon>Fungi</taxon>
        <taxon>Dikarya</taxon>
        <taxon>Ascomycota</taxon>
        <taxon>Pezizomycotina</taxon>
        <taxon>Dothideomycetes</taxon>
        <taxon>Dothideomycetidae</taxon>
        <taxon>Dothideales</taxon>
        <taxon>Saccotheciaceae</taxon>
        <taxon>Aureobasidium</taxon>
    </lineage>
</organism>
<gene>
    <name evidence="1" type="ORF">AUEXF2481DRAFT_45336</name>
</gene>
<dbReference type="AlphaFoldDB" id="A0A074XXJ7"/>
<sequence>MAGTILCSYACDRRYKNTIFSVFKTILGVGLNWNIVPNYHQSSIRSTWSYGLREATPVHV</sequence>
<dbReference type="Proteomes" id="UP000030641">
    <property type="component" value="Unassembled WGS sequence"/>
</dbReference>
<dbReference type="HOGENOM" id="CLU_2941335_0_0_1"/>